<keyword evidence="2" id="KW-1185">Reference proteome</keyword>
<name>A0ABR0A4G7_9CRUS</name>
<accession>A0ABR0A4G7</accession>
<evidence type="ECO:0000313" key="1">
    <source>
        <dbReference type="EMBL" id="KAK4020030.1"/>
    </source>
</evidence>
<dbReference type="Proteomes" id="UP001234178">
    <property type="component" value="Unassembled WGS sequence"/>
</dbReference>
<reference evidence="1 2" key="1">
    <citation type="journal article" date="2023" name="Nucleic Acids Res.">
        <title>The hologenome of Daphnia magna reveals possible DNA methylation and microbiome-mediated evolution of the host genome.</title>
        <authorList>
            <person name="Chaturvedi A."/>
            <person name="Li X."/>
            <person name="Dhandapani V."/>
            <person name="Marshall H."/>
            <person name="Kissane S."/>
            <person name="Cuenca-Cambronero M."/>
            <person name="Asole G."/>
            <person name="Calvet F."/>
            <person name="Ruiz-Romero M."/>
            <person name="Marangio P."/>
            <person name="Guigo R."/>
            <person name="Rago D."/>
            <person name="Mirbahai L."/>
            <person name="Eastwood N."/>
            <person name="Colbourne J.K."/>
            <person name="Zhou J."/>
            <person name="Mallon E."/>
            <person name="Orsini L."/>
        </authorList>
    </citation>
    <scope>NUCLEOTIDE SEQUENCE [LARGE SCALE GENOMIC DNA]</scope>
    <source>
        <strain evidence="1">LRV0_1</strain>
    </source>
</reference>
<dbReference type="EMBL" id="JAOYFB010000036">
    <property type="protein sequence ID" value="KAK4020030.1"/>
    <property type="molecule type" value="Genomic_DNA"/>
</dbReference>
<organism evidence="1 2">
    <name type="scientific">Daphnia magna</name>
    <dbReference type="NCBI Taxonomy" id="35525"/>
    <lineage>
        <taxon>Eukaryota</taxon>
        <taxon>Metazoa</taxon>
        <taxon>Ecdysozoa</taxon>
        <taxon>Arthropoda</taxon>
        <taxon>Crustacea</taxon>
        <taxon>Branchiopoda</taxon>
        <taxon>Diplostraca</taxon>
        <taxon>Cladocera</taxon>
        <taxon>Anomopoda</taxon>
        <taxon>Daphniidae</taxon>
        <taxon>Daphnia</taxon>
    </lineage>
</organism>
<evidence type="ECO:0000313" key="2">
    <source>
        <dbReference type="Proteomes" id="UP001234178"/>
    </source>
</evidence>
<gene>
    <name evidence="1" type="ORF">OUZ56_002026</name>
</gene>
<proteinExistence type="predicted"/>
<sequence length="83" mass="9630">MGIWVSFGVKPVQGKEANRFQEPSSVPQLHRFMARLPDFYADSYKEIRLKFKIRKNSPPSCSITHQKPSLIWVNRLTDTTLPL</sequence>
<comment type="caution">
    <text evidence="1">The sequence shown here is derived from an EMBL/GenBank/DDBJ whole genome shotgun (WGS) entry which is preliminary data.</text>
</comment>
<protein>
    <submittedName>
        <fullName evidence="1">Uncharacterized protein</fullName>
    </submittedName>
</protein>